<protein>
    <submittedName>
        <fullName evidence="4">Uncharacterized protein</fullName>
    </submittedName>
</protein>
<gene>
    <name evidence="4" type="ORF">DILT_LOCUS14338</name>
</gene>
<dbReference type="EMBL" id="UYRU01073818">
    <property type="protein sequence ID" value="VDN23888.1"/>
    <property type="molecule type" value="Genomic_DNA"/>
</dbReference>
<evidence type="ECO:0000313" key="5">
    <source>
        <dbReference type="Proteomes" id="UP000281553"/>
    </source>
</evidence>
<keyword evidence="2" id="KW-0812">Transmembrane</keyword>
<dbReference type="Proteomes" id="UP000281553">
    <property type="component" value="Unassembled WGS sequence"/>
</dbReference>
<comment type="subcellular location">
    <subcellularLocation>
        <location evidence="1">Mitochondrion outer membrane</location>
    </subcellularLocation>
</comment>
<reference evidence="4 5" key="1">
    <citation type="submission" date="2018-11" db="EMBL/GenBank/DDBJ databases">
        <authorList>
            <consortium name="Pathogen Informatics"/>
        </authorList>
    </citation>
    <scope>NUCLEOTIDE SEQUENCE [LARGE SCALE GENOMIC DNA]</scope>
</reference>
<keyword evidence="2" id="KW-1134">Transmembrane beta strand</keyword>
<dbReference type="GO" id="GO:0005741">
    <property type="term" value="C:mitochondrial outer membrane"/>
    <property type="evidence" value="ECO:0007669"/>
    <property type="project" value="UniProtKB-SubCell"/>
</dbReference>
<evidence type="ECO:0000313" key="4">
    <source>
        <dbReference type="EMBL" id="VDN23888.1"/>
    </source>
</evidence>
<keyword evidence="3" id="KW-0496">Mitochondrion</keyword>
<keyword evidence="3" id="KW-1000">Mitochondrion outer membrane</keyword>
<accession>A0A3P7MMZ3</accession>
<organism evidence="4 5">
    <name type="scientific">Dibothriocephalus latus</name>
    <name type="common">Fish tapeworm</name>
    <name type="synonym">Diphyllobothrium latum</name>
    <dbReference type="NCBI Taxonomy" id="60516"/>
    <lineage>
        <taxon>Eukaryota</taxon>
        <taxon>Metazoa</taxon>
        <taxon>Spiralia</taxon>
        <taxon>Lophotrochozoa</taxon>
        <taxon>Platyhelminthes</taxon>
        <taxon>Cestoda</taxon>
        <taxon>Eucestoda</taxon>
        <taxon>Diphyllobothriidea</taxon>
        <taxon>Diphyllobothriidae</taxon>
        <taxon>Dibothriocephalus</taxon>
    </lineage>
</organism>
<evidence type="ECO:0000256" key="1">
    <source>
        <dbReference type="ARBA" id="ARBA00004294"/>
    </source>
</evidence>
<evidence type="ECO:0000256" key="3">
    <source>
        <dbReference type="ARBA" id="ARBA00022787"/>
    </source>
</evidence>
<evidence type="ECO:0000256" key="2">
    <source>
        <dbReference type="ARBA" id="ARBA00022452"/>
    </source>
</evidence>
<keyword evidence="5" id="KW-1185">Reference proteome</keyword>
<sequence length="55" mass="6253">MDERKKQILKSKIDSQSRISFSYKSKIAKNLKVILSAEINRSAPALMGFGVQLER</sequence>
<keyword evidence="2" id="KW-0472">Membrane</keyword>
<proteinExistence type="predicted"/>
<dbReference type="AlphaFoldDB" id="A0A3P7MMZ3"/>
<dbReference type="OrthoDB" id="7827681at2759"/>
<name>A0A3P7MMZ3_DIBLA</name>
<dbReference type="InterPro" id="IPR023614">
    <property type="entry name" value="Porin_dom_sf"/>
</dbReference>
<dbReference type="Gene3D" id="2.40.160.10">
    <property type="entry name" value="Porin"/>
    <property type="match status" value="1"/>
</dbReference>